<feature type="region of interest" description="Disordered" evidence="3">
    <location>
        <begin position="1"/>
        <end position="25"/>
    </location>
</feature>
<dbReference type="Proteomes" id="UP000037136">
    <property type="component" value="Unassembled WGS sequence"/>
</dbReference>
<comment type="subcellular location">
    <subcellularLocation>
        <location evidence="1">Nucleus</location>
    </subcellularLocation>
</comment>
<proteinExistence type="predicted"/>
<keyword evidence="2" id="KW-0539">Nucleus</keyword>
<feature type="compositionally biased region" description="Low complexity" evidence="3">
    <location>
        <begin position="12"/>
        <end position="25"/>
    </location>
</feature>
<dbReference type="InterPro" id="IPR001138">
    <property type="entry name" value="Zn2Cys6_DnaBD"/>
</dbReference>
<sequence>MNNYFASDPDESGSSVGTGTSVPSSLAAHSSLEHIDGFHEPILVHASRTPNGRRKLSSGFENGTDVVKYRRTRSGCFTCRSRRVKCDEIHPVCERCNKGNRKCVYPDPPSLKGPSNKSKTKEATLLAQKSRVNLSNSGEEDEMEKETRLEGGHVEDEPAEALFQTHACSKAPVICTSAARMASCHDSESSSDGALRQSSSSSPPTANARAMGSQTACADEAGKKRADWSHLPLDFQHHLAYFVTNITNHHYSIANDGDDFFSIILPSMAVDHEPLLHAVVGFSAYHATLQKPDGQLQDFLKYYNGGVTRLLESLQRKEANNVPVLVTILQLATMEEFLGDWVNLMGHQKAALEIITQIFEPGTVMDTAVGRMCLNWYSRYDNYVAIMGGFPTGLSRQWFDVTMVYCQSQAAAHPDHVRWKIDHRSAQLRLITFDMSMLYARGSRGQLSPQAFAREHTRLTQELHEWKHTWDPALTDPNYLVTDLSYRKEAGPEDIVDPYQPGTLFHMPLFTTTLITAEWHSIVIMHLSQSAKTPSPTLLAKFREHAYAACQYFEAVERWPGCPPGALVSLQPCISIAALFLPHDRQHQMWLRRKFALLDTLGFIHPTTRRLKMARLFRDPSCSRWWLPNDEGLTPVLQSIRAFADERNAAAVDDQLDNIREGAHVRASSSGDGTRDV</sequence>
<dbReference type="Gene3D" id="4.10.240.10">
    <property type="entry name" value="Zn(2)-C6 fungal-type DNA-binding domain"/>
    <property type="match status" value="1"/>
</dbReference>
<feature type="region of interest" description="Disordered" evidence="3">
    <location>
        <begin position="186"/>
        <end position="217"/>
    </location>
</feature>
<reference evidence="5 6" key="1">
    <citation type="journal article" date="2015" name="BMC Genomics">
        <title>Gene expression during zombie ant biting behavior reflects the complexity underlying fungal parasitic behavioral manipulation.</title>
        <authorList>
            <person name="de Bekker C."/>
            <person name="Ohm R.A."/>
            <person name="Loreto R.G."/>
            <person name="Sebastian A."/>
            <person name="Albert I."/>
            <person name="Merrow M."/>
            <person name="Brachmann A."/>
            <person name="Hughes D.P."/>
        </authorList>
    </citation>
    <scope>NUCLEOTIDE SEQUENCE [LARGE SCALE GENOMIC DNA]</scope>
    <source>
        <strain evidence="5 6">SC16a</strain>
    </source>
</reference>
<dbReference type="SMART" id="SM00066">
    <property type="entry name" value="GAL4"/>
    <property type="match status" value="1"/>
</dbReference>
<dbReference type="AlphaFoldDB" id="A0A2A9P635"/>
<evidence type="ECO:0000313" key="6">
    <source>
        <dbReference type="Proteomes" id="UP000037136"/>
    </source>
</evidence>
<keyword evidence="6" id="KW-1185">Reference proteome</keyword>
<dbReference type="GO" id="GO:0005634">
    <property type="term" value="C:nucleus"/>
    <property type="evidence" value="ECO:0007669"/>
    <property type="project" value="UniProtKB-SubCell"/>
</dbReference>
<comment type="caution">
    <text evidence="5">The sequence shown here is derived from an EMBL/GenBank/DDBJ whole genome shotgun (WGS) entry which is preliminary data.</text>
</comment>
<evidence type="ECO:0000256" key="1">
    <source>
        <dbReference type="ARBA" id="ARBA00004123"/>
    </source>
</evidence>
<evidence type="ECO:0000256" key="3">
    <source>
        <dbReference type="SAM" id="MobiDB-lite"/>
    </source>
</evidence>
<dbReference type="PROSITE" id="PS50048">
    <property type="entry name" value="ZN2_CY6_FUNGAL_2"/>
    <property type="match status" value="1"/>
</dbReference>
<dbReference type="Pfam" id="PF00172">
    <property type="entry name" value="Zn_clus"/>
    <property type="match status" value="1"/>
</dbReference>
<feature type="region of interest" description="Disordered" evidence="3">
    <location>
        <begin position="107"/>
        <end position="150"/>
    </location>
</feature>
<dbReference type="PANTHER" id="PTHR37534:SF10">
    <property type="entry name" value="ZN(II)2CYS6 TRANSCRIPTION FACTOR (EUROFUNG)"/>
    <property type="match status" value="1"/>
</dbReference>
<protein>
    <recommendedName>
        <fullName evidence="4">Zn(2)-C6 fungal-type domain-containing protein</fullName>
    </recommendedName>
</protein>
<organism evidence="5 6">
    <name type="scientific">Ophiocordyceps unilateralis</name>
    <name type="common">Zombie-ant fungus</name>
    <name type="synonym">Torrubia unilateralis</name>
    <dbReference type="NCBI Taxonomy" id="268505"/>
    <lineage>
        <taxon>Eukaryota</taxon>
        <taxon>Fungi</taxon>
        <taxon>Dikarya</taxon>
        <taxon>Ascomycota</taxon>
        <taxon>Pezizomycotina</taxon>
        <taxon>Sordariomycetes</taxon>
        <taxon>Hypocreomycetidae</taxon>
        <taxon>Hypocreales</taxon>
        <taxon>Ophiocordycipitaceae</taxon>
        <taxon>Ophiocordyceps</taxon>
    </lineage>
</organism>
<dbReference type="GO" id="GO:0045944">
    <property type="term" value="P:positive regulation of transcription by RNA polymerase II"/>
    <property type="evidence" value="ECO:0007669"/>
    <property type="project" value="TreeGrafter"/>
</dbReference>
<gene>
    <name evidence="5" type="ORF">XA68_15813</name>
</gene>
<dbReference type="OrthoDB" id="5278208at2759"/>
<evidence type="ECO:0000256" key="2">
    <source>
        <dbReference type="ARBA" id="ARBA00023242"/>
    </source>
</evidence>
<dbReference type="GO" id="GO:0000976">
    <property type="term" value="F:transcription cis-regulatory region binding"/>
    <property type="evidence" value="ECO:0007669"/>
    <property type="project" value="TreeGrafter"/>
</dbReference>
<reference evidence="5 6" key="2">
    <citation type="journal article" date="2017" name="Sci. Rep.">
        <title>Ant-infecting Ophiocordyceps genomes reveal a high diversity of potential behavioral manipulation genes and a possible major role for enterotoxins.</title>
        <authorList>
            <person name="de Bekker C."/>
            <person name="Ohm R.A."/>
            <person name="Evans H.C."/>
            <person name="Brachmann A."/>
            <person name="Hughes D.P."/>
        </authorList>
    </citation>
    <scope>NUCLEOTIDE SEQUENCE [LARGE SCALE GENOMIC DNA]</scope>
    <source>
        <strain evidence="5 6">SC16a</strain>
    </source>
</reference>
<dbReference type="STRING" id="268505.A0A2A9P635"/>
<dbReference type="GO" id="GO:0008270">
    <property type="term" value="F:zinc ion binding"/>
    <property type="evidence" value="ECO:0007669"/>
    <property type="project" value="InterPro"/>
</dbReference>
<evidence type="ECO:0000313" key="5">
    <source>
        <dbReference type="EMBL" id="PFH56899.1"/>
    </source>
</evidence>
<feature type="compositionally biased region" description="Polar residues" evidence="3">
    <location>
        <begin position="190"/>
        <end position="205"/>
    </location>
</feature>
<name>A0A2A9P635_OPHUN</name>
<feature type="domain" description="Zn(2)-C6 fungal-type" evidence="4">
    <location>
        <begin position="75"/>
        <end position="105"/>
    </location>
</feature>
<evidence type="ECO:0000259" key="4">
    <source>
        <dbReference type="PROSITE" id="PS50048"/>
    </source>
</evidence>
<dbReference type="CDD" id="cd00067">
    <property type="entry name" value="GAL4"/>
    <property type="match status" value="1"/>
</dbReference>
<dbReference type="PROSITE" id="PS00463">
    <property type="entry name" value="ZN2_CY6_FUNGAL_1"/>
    <property type="match status" value="1"/>
</dbReference>
<dbReference type="InterPro" id="IPR021858">
    <property type="entry name" value="Fun_TF"/>
</dbReference>
<dbReference type="SUPFAM" id="SSF57701">
    <property type="entry name" value="Zn2/Cys6 DNA-binding domain"/>
    <property type="match status" value="1"/>
</dbReference>
<dbReference type="PANTHER" id="PTHR37534">
    <property type="entry name" value="TRANSCRIPTIONAL ACTIVATOR PROTEIN UGA3"/>
    <property type="match status" value="1"/>
</dbReference>
<dbReference type="EMBL" id="LAZP02000490">
    <property type="protein sequence ID" value="PFH56899.1"/>
    <property type="molecule type" value="Genomic_DNA"/>
</dbReference>
<accession>A0A2A9P635</accession>
<dbReference type="GO" id="GO:0000981">
    <property type="term" value="F:DNA-binding transcription factor activity, RNA polymerase II-specific"/>
    <property type="evidence" value="ECO:0007669"/>
    <property type="project" value="InterPro"/>
</dbReference>
<dbReference type="InterPro" id="IPR036864">
    <property type="entry name" value="Zn2-C6_fun-type_DNA-bd_sf"/>
</dbReference>
<dbReference type="Pfam" id="PF11951">
    <property type="entry name" value="Fungal_trans_2"/>
    <property type="match status" value="1"/>
</dbReference>